<dbReference type="PATRIC" id="fig|1503.3.peg.338"/>
<protein>
    <submittedName>
        <fullName evidence="3">Putative phosphatase</fullName>
    </submittedName>
</protein>
<dbReference type="SUPFAM" id="SSF55785">
    <property type="entry name" value="PYP-like sensor domain (PAS domain)"/>
    <property type="match status" value="1"/>
</dbReference>
<evidence type="ECO:0000256" key="1">
    <source>
        <dbReference type="ARBA" id="ARBA00022801"/>
    </source>
</evidence>
<evidence type="ECO:0000259" key="2">
    <source>
        <dbReference type="SMART" id="SM00331"/>
    </source>
</evidence>
<dbReference type="InterPro" id="IPR035965">
    <property type="entry name" value="PAS-like_dom_sf"/>
</dbReference>
<name>A0A0L0W8K6_GOTPU</name>
<dbReference type="Proteomes" id="UP000037267">
    <property type="component" value="Unassembled WGS sequence"/>
</dbReference>
<gene>
    <name evidence="3" type="ORF">CLPU_12c00540</name>
</gene>
<dbReference type="InterPro" id="IPR013656">
    <property type="entry name" value="PAS_4"/>
</dbReference>
<dbReference type="Pfam" id="PF08448">
    <property type="entry name" value="PAS_4"/>
    <property type="match status" value="1"/>
</dbReference>
<dbReference type="EMBL" id="LGSS01000012">
    <property type="protein sequence ID" value="KNF07781.1"/>
    <property type="molecule type" value="Genomic_DNA"/>
</dbReference>
<dbReference type="SUPFAM" id="SSF81606">
    <property type="entry name" value="PP2C-like"/>
    <property type="match status" value="1"/>
</dbReference>
<dbReference type="PANTHER" id="PTHR43156:SF2">
    <property type="entry name" value="STAGE II SPORULATION PROTEIN E"/>
    <property type="match status" value="1"/>
</dbReference>
<evidence type="ECO:0000313" key="3">
    <source>
        <dbReference type="EMBL" id="KNF07781.1"/>
    </source>
</evidence>
<dbReference type="STRING" id="1503.CLPU_12c00540"/>
<reference evidence="4" key="1">
    <citation type="submission" date="2015-07" db="EMBL/GenBank/DDBJ databases">
        <title>Draft genome sequence of the purine-degrading Gottschalkia purinilyticum DSM 1384 (formerly Clostridium purinilyticum).</title>
        <authorList>
            <person name="Poehlein A."/>
            <person name="Schiel-Bengelsdorf B."/>
            <person name="Bengelsdorf F.R."/>
            <person name="Daniel R."/>
            <person name="Duerre P."/>
        </authorList>
    </citation>
    <scope>NUCLEOTIDE SEQUENCE [LARGE SCALE GENOMIC DNA]</scope>
    <source>
        <strain evidence="4">DSM 1384</strain>
    </source>
</reference>
<dbReference type="PANTHER" id="PTHR43156">
    <property type="entry name" value="STAGE II SPORULATION PROTEIN E-RELATED"/>
    <property type="match status" value="1"/>
</dbReference>
<dbReference type="InterPro" id="IPR052016">
    <property type="entry name" value="Bact_Sigma-Reg"/>
</dbReference>
<feature type="domain" description="PPM-type phosphatase" evidence="2">
    <location>
        <begin position="159"/>
        <end position="372"/>
    </location>
</feature>
<dbReference type="RefSeq" id="WP_050355907.1">
    <property type="nucleotide sequence ID" value="NZ_LGSS01000012.1"/>
</dbReference>
<comment type="caution">
    <text evidence="3">The sequence shown here is derived from an EMBL/GenBank/DDBJ whole genome shotgun (WGS) entry which is preliminary data.</text>
</comment>
<dbReference type="InterPro" id="IPR036457">
    <property type="entry name" value="PPM-type-like_dom_sf"/>
</dbReference>
<dbReference type="AlphaFoldDB" id="A0A0L0W8K6"/>
<dbReference type="GO" id="GO:0016791">
    <property type="term" value="F:phosphatase activity"/>
    <property type="evidence" value="ECO:0007669"/>
    <property type="project" value="TreeGrafter"/>
</dbReference>
<dbReference type="InterPro" id="IPR001932">
    <property type="entry name" value="PPM-type_phosphatase-like_dom"/>
</dbReference>
<proteinExistence type="predicted"/>
<dbReference type="Gene3D" id="3.30.450.20">
    <property type="entry name" value="PAS domain"/>
    <property type="match status" value="1"/>
</dbReference>
<dbReference type="Gene3D" id="3.60.40.10">
    <property type="entry name" value="PPM-type phosphatase domain"/>
    <property type="match status" value="1"/>
</dbReference>
<dbReference type="SMART" id="SM00331">
    <property type="entry name" value="PP2C_SIG"/>
    <property type="match status" value="1"/>
</dbReference>
<dbReference type="Pfam" id="PF07228">
    <property type="entry name" value="SpoIIE"/>
    <property type="match status" value="1"/>
</dbReference>
<organism evidence="3 4">
    <name type="scientific">Gottschalkia purinilytica</name>
    <name type="common">Clostridium purinilyticum</name>
    <dbReference type="NCBI Taxonomy" id="1503"/>
    <lineage>
        <taxon>Bacteria</taxon>
        <taxon>Bacillati</taxon>
        <taxon>Bacillota</taxon>
        <taxon>Tissierellia</taxon>
        <taxon>Tissierellales</taxon>
        <taxon>Gottschalkiaceae</taxon>
        <taxon>Gottschalkia</taxon>
    </lineage>
</organism>
<keyword evidence="1" id="KW-0378">Hydrolase</keyword>
<sequence length="373" mass="42504">MIRQKEKLTSRQKIKGHRTLTYDILDGMVDWVRVINNNGIIIYANKSMEEALGKNIVGAKCYSVFGKSCPCVRCITDTTVSTGEIAEKEEEIGDKIYSIKSSPVRDIDDNIYAVVEVFRDVTRERKLEKEIIKKNEKMSKDLAFARKIQKTILPKKGSYGSIDVDYLYSPSEMLSGDMFDICRIDQDHIGIYISDVVGHGVTASIMTMFVKQSMAGITSEYLSPSKAISQLHKNFLDLNLDDENYFTIFYGVINTKNNTFTYVNGGHNSIPLLIKDDKVSFLEATGYPITSLFNEVKYEEQAIKLDKDDKILLYTDGIIEAKNEDKELFGIDRLVQTVKNSDKDLINSIKEKIDEFKYDELEDDFTILQLKVI</sequence>
<accession>A0A0L0W8K6</accession>
<dbReference type="OrthoDB" id="9763484at2"/>
<keyword evidence="4" id="KW-1185">Reference proteome</keyword>
<evidence type="ECO:0000313" key="4">
    <source>
        <dbReference type="Proteomes" id="UP000037267"/>
    </source>
</evidence>